<sequence>MLISFKVSNYKSLRDPQELSMLPSRSGSDFTSLPVAAVYGANASGKSNLIEALSFANRIAGRWSESLHRPFRLDQTSIDRPTTYEIESELDGVRYEYHLSVSPKGVEHEHLNAYPQGRKRVLLDRVGEKITIGASMTNRSALQSLSSETPSDTPTLGMADTFKATEWQPFWQWLQTGLRSTNPRIDPSFLKFHNELPDAVERHPVLVKLAKVADLGIIDMRVVEAHVVYLDGLPESGERAAAAQATEDMLVYRLLQPSATSLATGVDTSRATREVFPGYRRVEFIHRSGGAPLSEGDESRGTIAFLLYMARILDALRDGAALVIDEFDTSLHPRIIPRIIELFQDPRTNPKNAQLIFSTHDATLLGTSFGEPILKRDEVWFVEKHGDGASELYPLTSFKPRKEHNLERHYLGGSYGGVPDIHPESLVDIVAAANKTE</sequence>
<feature type="domain" description="ATPase AAA-type core" evidence="1">
    <location>
        <begin position="35"/>
        <end position="125"/>
    </location>
</feature>
<evidence type="ECO:0000313" key="3">
    <source>
        <dbReference type="Proteomes" id="UP001595712"/>
    </source>
</evidence>
<keyword evidence="3" id="KW-1185">Reference proteome</keyword>
<dbReference type="Gene3D" id="3.40.50.300">
    <property type="entry name" value="P-loop containing nucleotide triphosphate hydrolases"/>
    <property type="match status" value="2"/>
</dbReference>
<organism evidence="2 3">
    <name type="scientific">Glycomyces rhizosphaerae</name>
    <dbReference type="NCBI Taxonomy" id="2054422"/>
    <lineage>
        <taxon>Bacteria</taxon>
        <taxon>Bacillati</taxon>
        <taxon>Actinomycetota</taxon>
        <taxon>Actinomycetes</taxon>
        <taxon>Glycomycetales</taxon>
        <taxon>Glycomycetaceae</taxon>
        <taxon>Glycomyces</taxon>
    </lineage>
</organism>
<reference evidence="3" key="1">
    <citation type="journal article" date="2019" name="Int. J. Syst. Evol. Microbiol.">
        <title>The Global Catalogue of Microorganisms (GCM) 10K type strain sequencing project: providing services to taxonomists for standard genome sequencing and annotation.</title>
        <authorList>
            <consortium name="The Broad Institute Genomics Platform"/>
            <consortium name="The Broad Institute Genome Sequencing Center for Infectious Disease"/>
            <person name="Wu L."/>
            <person name="Ma J."/>
        </authorList>
    </citation>
    <scope>NUCLEOTIDE SEQUENCE [LARGE SCALE GENOMIC DNA]</scope>
    <source>
        <strain evidence="3">CGMCC 4.7396</strain>
    </source>
</reference>
<evidence type="ECO:0000313" key="2">
    <source>
        <dbReference type="EMBL" id="MFC3492751.1"/>
    </source>
</evidence>
<evidence type="ECO:0000259" key="1">
    <source>
        <dbReference type="Pfam" id="PF13304"/>
    </source>
</evidence>
<dbReference type="PANTHER" id="PTHR40396:SF1">
    <property type="entry name" value="ATPASE AAA-TYPE CORE DOMAIN-CONTAINING PROTEIN"/>
    <property type="match status" value="1"/>
</dbReference>
<dbReference type="Pfam" id="PF13304">
    <property type="entry name" value="AAA_21"/>
    <property type="match status" value="2"/>
</dbReference>
<dbReference type="RefSeq" id="WP_387973950.1">
    <property type="nucleotide sequence ID" value="NZ_JBHRWO010000010.1"/>
</dbReference>
<protein>
    <submittedName>
        <fullName evidence="2">ATP/GTP-binding protein</fullName>
    </submittedName>
</protein>
<dbReference type="SUPFAM" id="SSF52540">
    <property type="entry name" value="P-loop containing nucleoside triphosphate hydrolases"/>
    <property type="match status" value="1"/>
</dbReference>
<dbReference type="InterPro" id="IPR003959">
    <property type="entry name" value="ATPase_AAA_core"/>
</dbReference>
<dbReference type="PANTHER" id="PTHR40396">
    <property type="entry name" value="ATPASE-LIKE PROTEIN"/>
    <property type="match status" value="1"/>
</dbReference>
<comment type="caution">
    <text evidence="2">The sequence shown here is derived from an EMBL/GenBank/DDBJ whole genome shotgun (WGS) entry which is preliminary data.</text>
</comment>
<dbReference type="Proteomes" id="UP001595712">
    <property type="component" value="Unassembled WGS sequence"/>
</dbReference>
<feature type="domain" description="ATPase AAA-type core" evidence="1">
    <location>
        <begin position="270"/>
        <end position="365"/>
    </location>
</feature>
<accession>A0ABV7PXJ7</accession>
<dbReference type="InterPro" id="IPR027417">
    <property type="entry name" value="P-loop_NTPase"/>
</dbReference>
<dbReference type="EMBL" id="JBHRWO010000010">
    <property type="protein sequence ID" value="MFC3492751.1"/>
    <property type="molecule type" value="Genomic_DNA"/>
</dbReference>
<gene>
    <name evidence="2" type="ORF">ACFO8M_09660</name>
</gene>
<name>A0ABV7PXJ7_9ACTN</name>
<proteinExistence type="predicted"/>